<dbReference type="EMBL" id="CP115165">
    <property type="protein sequence ID" value="WDA59623.1"/>
    <property type="molecule type" value="Genomic_DNA"/>
</dbReference>
<dbReference type="GO" id="GO:0033739">
    <property type="term" value="F:preQ1 synthase activity"/>
    <property type="evidence" value="ECO:0007669"/>
    <property type="project" value="UniProtKB-EC"/>
</dbReference>
<feature type="active site" description="Proton donor" evidence="5">
    <location>
        <position position="78"/>
    </location>
</feature>
<dbReference type="InterPro" id="IPR029500">
    <property type="entry name" value="QueF"/>
</dbReference>
<feature type="binding site" evidence="5">
    <location>
        <begin position="93"/>
        <end position="95"/>
    </location>
    <ligand>
        <name>substrate</name>
    </ligand>
</feature>
<dbReference type="RefSeq" id="WP_273990186.1">
    <property type="nucleotide sequence ID" value="NZ_BAABQT010000017.1"/>
</dbReference>
<feature type="region of interest" description="Disordered" evidence="6">
    <location>
        <begin position="1"/>
        <end position="20"/>
    </location>
</feature>
<feature type="active site" description="Thioimide intermediate" evidence="5">
    <location>
        <position position="71"/>
    </location>
</feature>
<proteinExistence type="inferred from homology"/>
<evidence type="ECO:0000256" key="5">
    <source>
        <dbReference type="HAMAP-Rule" id="MF_00818"/>
    </source>
</evidence>
<comment type="similarity">
    <text evidence="5">Belongs to the GTP cyclohydrolase I family. QueF type 1 subfamily.</text>
</comment>
<comment type="subcellular location">
    <subcellularLocation>
        <location evidence="5">Cytoplasm</location>
    </subcellularLocation>
</comment>
<evidence type="ECO:0000256" key="3">
    <source>
        <dbReference type="ARBA" id="ARBA00022857"/>
    </source>
</evidence>
<reference evidence="7 8" key="1">
    <citation type="submission" date="2022-12" db="EMBL/GenBank/DDBJ databases">
        <title>Genome Sequence of Deinococcus aquaticus Type Strain PB314.</title>
        <authorList>
            <person name="Albert C."/>
            <person name="Hill J."/>
            <person name="Boren L."/>
            <person name="Scholz-Ng S."/>
            <person name="Fatema N."/>
            <person name="Grosso R."/>
            <person name="Soboslay E."/>
            <person name="Tuohy J."/>
        </authorList>
    </citation>
    <scope>NUCLEOTIDE SEQUENCE [LARGE SCALE GENOMIC DNA]</scope>
    <source>
        <strain evidence="7 8">PB-314</strain>
    </source>
</reference>
<evidence type="ECO:0000256" key="1">
    <source>
        <dbReference type="ARBA" id="ARBA00022490"/>
    </source>
</evidence>
<dbReference type="HAMAP" id="MF_00818">
    <property type="entry name" value="QueF_type1"/>
    <property type="match status" value="1"/>
</dbReference>
<accession>A0ABY7V357</accession>
<feature type="binding site" evidence="5">
    <location>
        <begin position="112"/>
        <end position="113"/>
    </location>
    <ligand>
        <name>substrate</name>
    </ligand>
</feature>
<gene>
    <name evidence="5 7" type="primary">queF</name>
    <name evidence="7" type="ORF">M8445_05270</name>
</gene>
<dbReference type="InterPro" id="IPR016856">
    <property type="entry name" value="QueF_type1"/>
</dbReference>
<dbReference type="SUPFAM" id="SSF55620">
    <property type="entry name" value="Tetrahydrobiopterin biosynthesis enzymes-like"/>
    <property type="match status" value="1"/>
</dbReference>
<dbReference type="InterPro" id="IPR050084">
    <property type="entry name" value="NADPH_dep_7-cyano-7-deazaG_red"/>
</dbReference>
<dbReference type="PANTHER" id="PTHR34354:SF1">
    <property type="entry name" value="NADPH-DEPENDENT 7-CYANO-7-DEAZAGUANINE REDUCTASE"/>
    <property type="match status" value="1"/>
</dbReference>
<evidence type="ECO:0000256" key="6">
    <source>
        <dbReference type="SAM" id="MobiDB-lite"/>
    </source>
</evidence>
<evidence type="ECO:0000256" key="4">
    <source>
        <dbReference type="ARBA" id="ARBA00023002"/>
    </source>
</evidence>
<comment type="function">
    <text evidence="5">Catalyzes the NADPH-dependent reduction of 7-cyano-7-deazaguanine (preQ0) to 7-aminomethyl-7-deazaguanine (preQ1).</text>
</comment>
<evidence type="ECO:0000256" key="2">
    <source>
        <dbReference type="ARBA" id="ARBA00022785"/>
    </source>
</evidence>
<keyword evidence="1 5" id="KW-0963">Cytoplasm</keyword>
<keyword evidence="8" id="KW-1185">Reference proteome</keyword>
<dbReference type="Proteomes" id="UP001217044">
    <property type="component" value="Chromosome"/>
</dbReference>
<evidence type="ECO:0000313" key="7">
    <source>
        <dbReference type="EMBL" id="WDA59623.1"/>
    </source>
</evidence>
<dbReference type="NCBIfam" id="TIGR03139">
    <property type="entry name" value="QueF-II"/>
    <property type="match status" value="1"/>
</dbReference>
<sequence>MTNTVNTPATAGADCGPQNPGFDRRYDVQGLDAIDTAVLGTFEHVRVDDPVRYPGEPMQIEIVTDEFSPVCPWSGLPDFGRLEIRYLPREACVELKSLKYYLTSYRFVGIYHEHATRRVLADLVALLNPLSLEIRCDYGMRGGLNTICTVRYVAPDHQGA</sequence>
<evidence type="ECO:0000313" key="8">
    <source>
        <dbReference type="Proteomes" id="UP001217044"/>
    </source>
</evidence>
<dbReference type="InterPro" id="IPR043133">
    <property type="entry name" value="GTP-CH-I_C/QueF"/>
</dbReference>
<keyword evidence="3 5" id="KW-0521">NADP</keyword>
<protein>
    <recommendedName>
        <fullName evidence="5">NADPH-dependent 7-cyano-7-deazaguanine reductase</fullName>
        <ecNumber evidence="5">1.7.1.13</ecNumber>
    </recommendedName>
    <alternativeName>
        <fullName evidence="5">7-cyano-7-carbaguanine reductase</fullName>
    </alternativeName>
    <alternativeName>
        <fullName evidence="5">NADPH-dependent nitrile oxidoreductase</fullName>
    </alternativeName>
    <alternativeName>
        <fullName evidence="5">PreQ(0) reductase</fullName>
    </alternativeName>
</protein>
<dbReference type="EC" id="1.7.1.13" evidence="5"/>
<comment type="catalytic activity">
    <reaction evidence="5">
        <text>7-aminomethyl-7-carbaguanine + 2 NADP(+) = 7-cyano-7-carbaguanine + 2 NADPH + 3 H(+)</text>
        <dbReference type="Rhea" id="RHEA:13409"/>
        <dbReference type="ChEBI" id="CHEBI:15378"/>
        <dbReference type="ChEBI" id="CHEBI:45075"/>
        <dbReference type="ChEBI" id="CHEBI:57783"/>
        <dbReference type="ChEBI" id="CHEBI:58349"/>
        <dbReference type="ChEBI" id="CHEBI:58703"/>
        <dbReference type="EC" id="1.7.1.13"/>
    </reaction>
</comment>
<keyword evidence="2 5" id="KW-0671">Queuosine biosynthesis</keyword>
<dbReference type="PANTHER" id="PTHR34354">
    <property type="entry name" value="NADPH-DEPENDENT 7-CYANO-7-DEAZAGUANINE REDUCTASE"/>
    <property type="match status" value="1"/>
</dbReference>
<keyword evidence="4 5" id="KW-0560">Oxidoreductase</keyword>
<name>A0ABY7V357_9DEIO</name>
<organism evidence="7 8">
    <name type="scientific">Deinococcus aquaticus</name>
    <dbReference type="NCBI Taxonomy" id="328692"/>
    <lineage>
        <taxon>Bacteria</taxon>
        <taxon>Thermotogati</taxon>
        <taxon>Deinococcota</taxon>
        <taxon>Deinococci</taxon>
        <taxon>Deinococcales</taxon>
        <taxon>Deinococcaceae</taxon>
        <taxon>Deinococcus</taxon>
    </lineage>
</organism>
<comment type="pathway">
    <text evidence="5">tRNA modification; tRNA-queuosine biosynthesis.</text>
</comment>
<dbReference type="Pfam" id="PF14489">
    <property type="entry name" value="QueF"/>
    <property type="match status" value="1"/>
</dbReference>
<dbReference type="Gene3D" id="3.30.1130.10">
    <property type="match status" value="1"/>
</dbReference>